<proteinExistence type="predicted"/>
<sequence length="418" mass="47522">MNIKIAVIGSSEFIDKIHTVATQIADIEIVPYIYREPEEAAELVKTMKPCDVVFFSGALPYFFARKYREKLPIPSIYRTTDEMAVASSLLSVFYNYNTAPERISIDLIDSSVVTNVWEEIAFNVHPFNVLEYRKMLEGHFDLAEIVSFHQTLWEQGEIDLALTSIHAVYDRLQSLGIPAMRITDPKISLIRCLQDAKAQAELFKSKAAQVAVGYISADMSQEYLHAFARKIHASVQYSDEPLFVVYTTRGNIEALLEQDLLHNFLEKSQVSVKVGFGYGATIAEAEQNAKVALRFAEKDGGDPCGYILTENKELLGPFPLEHKQHRLKNDHPEFLSVAKQTKLSPANLSKIMEFNKSRQSPHFTAADLSDYLQITRRSTERILKKLLDHGYVRIVGEEMTYQQGRPRAVYELNMPVYQ</sequence>
<protein>
    <submittedName>
        <fullName evidence="1">Transcriptional regulator</fullName>
    </submittedName>
</protein>
<accession>A0A7D3XR65</accession>
<dbReference type="Gene3D" id="3.30.70.270">
    <property type="match status" value="1"/>
</dbReference>
<dbReference type="Proteomes" id="UP000503088">
    <property type="component" value="Chromosome"/>
</dbReference>
<dbReference type="SUPFAM" id="SSF46785">
    <property type="entry name" value="Winged helix' DNA-binding domain"/>
    <property type="match status" value="1"/>
</dbReference>
<dbReference type="KEGG" id="kpul:GXN76_10425"/>
<keyword evidence="2" id="KW-1185">Reference proteome</keyword>
<dbReference type="RefSeq" id="WP_173222924.1">
    <property type="nucleotide sequence ID" value="NZ_CP048104.1"/>
</dbReference>
<dbReference type="EMBL" id="CP048104">
    <property type="protein sequence ID" value="QKG84842.1"/>
    <property type="molecule type" value="Genomic_DNA"/>
</dbReference>
<name>A0A7D3XR65_9BACL</name>
<dbReference type="Gene3D" id="1.10.10.10">
    <property type="entry name" value="Winged helix-like DNA-binding domain superfamily/Winged helix DNA-binding domain"/>
    <property type="match status" value="1"/>
</dbReference>
<reference evidence="1 2" key="1">
    <citation type="submission" date="2020-01" db="EMBL/GenBank/DDBJ databases">
        <authorList>
            <person name="Gulvik C.A."/>
            <person name="Batra D.G."/>
        </authorList>
    </citation>
    <scope>NUCLEOTIDE SEQUENCE [LARGE SCALE GENOMIC DNA]</scope>
    <source>
        <strain evidence="1 2">W9323</strain>
    </source>
</reference>
<evidence type="ECO:0000313" key="1">
    <source>
        <dbReference type="EMBL" id="QKG84842.1"/>
    </source>
</evidence>
<dbReference type="InterPro" id="IPR036390">
    <property type="entry name" value="WH_DNA-bd_sf"/>
</dbReference>
<gene>
    <name evidence="1" type="ORF">GXN76_10425</name>
</gene>
<dbReference type="InterPro" id="IPR036388">
    <property type="entry name" value="WH-like_DNA-bd_sf"/>
</dbReference>
<dbReference type="InterPro" id="IPR043128">
    <property type="entry name" value="Rev_trsase/Diguanyl_cyclase"/>
</dbReference>
<evidence type="ECO:0000313" key="2">
    <source>
        <dbReference type="Proteomes" id="UP000503088"/>
    </source>
</evidence>
<organism evidence="1 2">
    <name type="scientific">Kroppenstedtia pulmonis</name>
    <dbReference type="NCBI Taxonomy" id="1380685"/>
    <lineage>
        <taxon>Bacteria</taxon>
        <taxon>Bacillati</taxon>
        <taxon>Bacillota</taxon>
        <taxon>Bacilli</taxon>
        <taxon>Bacillales</taxon>
        <taxon>Thermoactinomycetaceae</taxon>
        <taxon>Kroppenstedtia</taxon>
    </lineage>
</organism>
<dbReference type="AlphaFoldDB" id="A0A7D3XR65"/>